<sequence>MLPSLGAPDARQAVDAPNLKAGRATPAAPASVVLNFAPGQLPQAVVAVTEDQKRHGDAQHSFS</sequence>
<dbReference type="AlphaFoldDB" id="M8C2I8"/>
<dbReference type="EnsemblPlants" id="EMT31500">
    <property type="protein sequence ID" value="EMT31500"/>
    <property type="gene ID" value="F775_30462"/>
</dbReference>
<proteinExistence type="predicted"/>
<organism evidence="1">
    <name type="scientific">Aegilops tauschii</name>
    <name type="common">Tausch's goatgrass</name>
    <name type="synonym">Aegilops squarrosa</name>
    <dbReference type="NCBI Taxonomy" id="37682"/>
    <lineage>
        <taxon>Eukaryota</taxon>
        <taxon>Viridiplantae</taxon>
        <taxon>Streptophyta</taxon>
        <taxon>Embryophyta</taxon>
        <taxon>Tracheophyta</taxon>
        <taxon>Spermatophyta</taxon>
        <taxon>Magnoliopsida</taxon>
        <taxon>Liliopsida</taxon>
        <taxon>Poales</taxon>
        <taxon>Poaceae</taxon>
        <taxon>BOP clade</taxon>
        <taxon>Pooideae</taxon>
        <taxon>Triticodae</taxon>
        <taxon>Triticeae</taxon>
        <taxon>Triticinae</taxon>
        <taxon>Aegilops</taxon>
    </lineage>
</organism>
<evidence type="ECO:0000313" key="1">
    <source>
        <dbReference type="EnsemblPlants" id="EMT31500"/>
    </source>
</evidence>
<reference evidence="1" key="1">
    <citation type="submission" date="2015-06" db="UniProtKB">
        <authorList>
            <consortium name="EnsemblPlants"/>
        </authorList>
    </citation>
    <scope>IDENTIFICATION</scope>
</reference>
<accession>M8C2I8</accession>
<protein>
    <submittedName>
        <fullName evidence="1">Uncharacterized protein</fullName>
    </submittedName>
</protein>
<name>M8C2I8_AEGTA</name>